<comment type="caution">
    <text evidence="2">The sequence shown here is derived from an EMBL/GenBank/DDBJ whole genome shotgun (WGS) entry which is preliminary data.</text>
</comment>
<dbReference type="InterPro" id="IPR049046">
    <property type="entry name" value="Beta-AFase-like_GH127_middle"/>
</dbReference>
<feature type="domain" description="Non-reducing end beta-L-arabinofuranosidase-like GH127 middle" evidence="1">
    <location>
        <begin position="131"/>
        <end position="185"/>
    </location>
</feature>
<dbReference type="AlphaFoldDB" id="A0A9P8MYN4"/>
<accession>A0A9P8MYN4</accession>
<sequence>MVQKSLDAISWTFRYHGSASGSVLADEIERDLGPSMGSELCTAVETAYSLVYMYQVLGRSEHADRAERAIFNAFPAMMTGDKWAHQYMAQPNQPFALNTTASDGHLPPLFTTANSGSPPPLAWSRCLAHVLLGPSTVTATVDGGSVAISCDTAYPFDDTLSYTITTDRQFNLYIRVPRWSHSFKAVQGLINLPKRDATSGMYKILVNPDQTKVVCIVSTEVRTEARANDTVAVLYGNLLYALDVGFSQTSSFPHAWYDTRGPGLSYLPFPQLRDHYINSTTPWNVAIDPATLRYHGLSGARLPDPVFEHGAPPNHITVDGCEISWGLRLGITPDWAPSNRTCIGERRSFKLVPYGAAKVHMSDLPVVKF</sequence>
<organism evidence="2 3">
    <name type="scientific">Hirsutella rhossiliensis</name>
    <dbReference type="NCBI Taxonomy" id="111463"/>
    <lineage>
        <taxon>Eukaryota</taxon>
        <taxon>Fungi</taxon>
        <taxon>Dikarya</taxon>
        <taxon>Ascomycota</taxon>
        <taxon>Pezizomycotina</taxon>
        <taxon>Sordariomycetes</taxon>
        <taxon>Hypocreomycetidae</taxon>
        <taxon>Hypocreales</taxon>
        <taxon>Ophiocordycipitaceae</taxon>
        <taxon>Hirsutella</taxon>
    </lineage>
</organism>
<protein>
    <submittedName>
        <fullName evidence="2">Beta-L-arabinofuranosidase domain-containing protein</fullName>
    </submittedName>
</protein>
<name>A0A9P8MYN4_9HYPO</name>
<dbReference type="OrthoDB" id="5358475at2759"/>
<keyword evidence="3" id="KW-1185">Reference proteome</keyword>
<gene>
    <name evidence="2" type="ORF">HRG_06247</name>
</gene>
<dbReference type="Pfam" id="PF20736">
    <property type="entry name" value="Glyco_hydro127M"/>
    <property type="match status" value="1"/>
</dbReference>
<evidence type="ECO:0000313" key="2">
    <source>
        <dbReference type="EMBL" id="KAH0963737.1"/>
    </source>
</evidence>
<dbReference type="EMBL" id="JAIZPD010000005">
    <property type="protein sequence ID" value="KAH0963737.1"/>
    <property type="molecule type" value="Genomic_DNA"/>
</dbReference>
<dbReference type="RefSeq" id="XP_044721250.1">
    <property type="nucleotide sequence ID" value="XM_044864718.1"/>
</dbReference>
<dbReference type="Proteomes" id="UP000824596">
    <property type="component" value="Unassembled WGS sequence"/>
</dbReference>
<evidence type="ECO:0000313" key="3">
    <source>
        <dbReference type="Proteomes" id="UP000824596"/>
    </source>
</evidence>
<reference evidence="2" key="1">
    <citation type="submission" date="2021-09" db="EMBL/GenBank/DDBJ databases">
        <title>A high-quality genome of the endoparasitic fungus Hirsutella rhossiliensis with a comparison of Hirsutella genomes reveals transposable elements contributing to genome size variation.</title>
        <authorList>
            <person name="Lin R."/>
            <person name="Jiao Y."/>
            <person name="Sun X."/>
            <person name="Ling J."/>
            <person name="Xie B."/>
            <person name="Cheng X."/>
        </authorList>
    </citation>
    <scope>NUCLEOTIDE SEQUENCE</scope>
    <source>
        <strain evidence="2">HR02</strain>
    </source>
</reference>
<dbReference type="GeneID" id="68355376"/>
<evidence type="ECO:0000259" key="1">
    <source>
        <dbReference type="Pfam" id="PF20736"/>
    </source>
</evidence>
<proteinExistence type="predicted"/>